<name>A0A7W8BIK3_STREU</name>
<protein>
    <submittedName>
        <fullName evidence="1">Uncharacterized protein</fullName>
    </submittedName>
</protein>
<sequence>MSTTTAMPRPPVAVTRSAVCSMVSAGRPVSLAPPCVVRPVTYTVAPARPSSTAMARPAPRVAPAISATFPASGFASPIAVLPPVILVVP</sequence>
<gene>
    <name evidence="1" type="ORF">FHS36_006066</name>
</gene>
<proteinExistence type="predicted"/>
<comment type="caution">
    <text evidence="1">The sequence shown here is derived from an EMBL/GenBank/DDBJ whole genome shotgun (WGS) entry which is preliminary data.</text>
</comment>
<evidence type="ECO:0000313" key="2">
    <source>
        <dbReference type="Proteomes" id="UP000528608"/>
    </source>
</evidence>
<dbReference type="EMBL" id="JACHJF010000030">
    <property type="protein sequence ID" value="MBB5122593.1"/>
    <property type="molecule type" value="Genomic_DNA"/>
</dbReference>
<organism evidence="1 2">
    <name type="scientific">Streptomyces eurocidicus</name>
    <name type="common">Streptoverticillium eurocidicus</name>
    <dbReference type="NCBI Taxonomy" id="66423"/>
    <lineage>
        <taxon>Bacteria</taxon>
        <taxon>Bacillati</taxon>
        <taxon>Actinomycetota</taxon>
        <taxon>Actinomycetes</taxon>
        <taxon>Kitasatosporales</taxon>
        <taxon>Streptomycetaceae</taxon>
        <taxon>Streptomyces</taxon>
    </lineage>
</organism>
<dbReference type="AlphaFoldDB" id="A0A7W8BIK3"/>
<reference evidence="1 2" key="1">
    <citation type="submission" date="2020-08" db="EMBL/GenBank/DDBJ databases">
        <title>Genomic Encyclopedia of Type Strains, Phase III (KMG-III): the genomes of soil and plant-associated and newly described type strains.</title>
        <authorList>
            <person name="Whitman W."/>
        </authorList>
    </citation>
    <scope>NUCLEOTIDE SEQUENCE [LARGE SCALE GENOMIC DNA]</scope>
    <source>
        <strain evidence="1 2">CECT 3259</strain>
    </source>
</reference>
<accession>A0A7W8BIK3</accession>
<evidence type="ECO:0000313" key="1">
    <source>
        <dbReference type="EMBL" id="MBB5122593.1"/>
    </source>
</evidence>
<dbReference type="Proteomes" id="UP000528608">
    <property type="component" value="Unassembled WGS sequence"/>
</dbReference>